<dbReference type="AlphaFoldDB" id="A0A2L0UJA5"/>
<protein>
    <submittedName>
        <fullName evidence="1">Uncharacterized protein</fullName>
    </submittedName>
</protein>
<evidence type="ECO:0000313" key="2">
    <source>
        <dbReference type="Proteomes" id="UP000239187"/>
    </source>
</evidence>
<dbReference type="EMBL" id="CP024915">
    <property type="protein sequence ID" value="AUZ89312.1"/>
    <property type="molecule type" value="Genomic_DNA"/>
</dbReference>
<accession>A0A2L0UJA5</accession>
<gene>
    <name evidence="1" type="ORF">CVO76_07845</name>
</gene>
<organism evidence="1 2">
    <name type="scientific">Arthrobacter agilis</name>
    <dbReference type="NCBI Taxonomy" id="37921"/>
    <lineage>
        <taxon>Bacteria</taxon>
        <taxon>Bacillati</taxon>
        <taxon>Actinomycetota</taxon>
        <taxon>Actinomycetes</taxon>
        <taxon>Micrococcales</taxon>
        <taxon>Micrococcaceae</taxon>
        <taxon>Arthrobacter</taxon>
    </lineage>
</organism>
<reference evidence="1 2" key="1">
    <citation type="submission" date="2017-11" db="EMBL/GenBank/DDBJ databases">
        <title>Draft genome of Arthrobacter agilis strain UMCV2, a plant growth-promoting rhizobacterium and biocontrol capacity of phytopathogenic fungi.</title>
        <authorList>
            <person name="Martinez-Camara R."/>
            <person name="Santoyo G."/>
            <person name="Moreno-Hagelsieb G."/>
            <person name="Valencia-Cantero E."/>
        </authorList>
    </citation>
    <scope>NUCLEOTIDE SEQUENCE [LARGE SCALE GENOMIC DNA]</scope>
    <source>
        <strain evidence="1 2">UMCV2</strain>
    </source>
</reference>
<dbReference type="Proteomes" id="UP000239187">
    <property type="component" value="Chromosome"/>
</dbReference>
<name>A0A2L0UJA5_9MICC</name>
<feature type="non-terminal residue" evidence="1">
    <location>
        <position position="33"/>
    </location>
</feature>
<sequence>MYRVYAYPAIDRPYVRFNFVAAADGAATSGGLS</sequence>
<proteinExistence type="predicted"/>
<evidence type="ECO:0000313" key="1">
    <source>
        <dbReference type="EMBL" id="AUZ89312.1"/>
    </source>
</evidence>